<feature type="domain" description="ABC transporter" evidence="4">
    <location>
        <begin position="4"/>
        <end position="224"/>
    </location>
</feature>
<sequence length="224" mass="24665">MTELIARKLRHVAPDTNRVLLDDVEIRVCGSDRIGLAGPSGSGKSTLLRSLALLECRTTGSIDLDGTRIQQGDVPRYRRDVAYLAQRPGFVAGTVEDNLRLPFQFHAADQAHSANQKFDRSAAVDRLKAFGRSDAFLDQDVATLSGGERQIASLIRSLLINPRILLLDEPTSALDADAATVVENVMQDWLQASGDRAWVWISHDTSQLKRVADGTWTMNEGKLR</sequence>
<dbReference type="SUPFAM" id="SSF52540">
    <property type="entry name" value="P-loop containing nucleoside triphosphate hydrolases"/>
    <property type="match status" value="1"/>
</dbReference>
<organism evidence="5 6">
    <name type="scientific">Crateriforma conspicua</name>
    <dbReference type="NCBI Taxonomy" id="2527996"/>
    <lineage>
        <taxon>Bacteria</taxon>
        <taxon>Pseudomonadati</taxon>
        <taxon>Planctomycetota</taxon>
        <taxon>Planctomycetia</taxon>
        <taxon>Planctomycetales</taxon>
        <taxon>Planctomycetaceae</taxon>
        <taxon>Crateriforma</taxon>
    </lineage>
</organism>
<evidence type="ECO:0000256" key="1">
    <source>
        <dbReference type="ARBA" id="ARBA00022448"/>
    </source>
</evidence>
<proteinExistence type="predicted"/>
<dbReference type="PROSITE" id="PS50893">
    <property type="entry name" value="ABC_TRANSPORTER_2"/>
    <property type="match status" value="1"/>
</dbReference>
<keyword evidence="3 5" id="KW-0067">ATP-binding</keyword>
<evidence type="ECO:0000259" key="4">
    <source>
        <dbReference type="PROSITE" id="PS50893"/>
    </source>
</evidence>
<dbReference type="Gene3D" id="3.40.50.300">
    <property type="entry name" value="P-loop containing nucleotide triphosphate hydrolases"/>
    <property type="match status" value="1"/>
</dbReference>
<dbReference type="GO" id="GO:0055085">
    <property type="term" value="P:transmembrane transport"/>
    <property type="evidence" value="ECO:0007669"/>
    <property type="project" value="InterPro"/>
</dbReference>
<dbReference type="PANTHER" id="PTHR43119">
    <property type="entry name" value="ABC TRANSPORT PROTEIN ATP-BINDING COMPONENT-RELATED"/>
    <property type="match status" value="1"/>
</dbReference>
<protein>
    <submittedName>
        <fullName evidence="5">Putative ABC transporter ATP-binding protein YbbL</fullName>
    </submittedName>
</protein>
<dbReference type="Proteomes" id="UP000317238">
    <property type="component" value="Unassembled WGS sequence"/>
</dbReference>
<gene>
    <name evidence="5" type="primary">ybbL</name>
    <name evidence="5" type="ORF">Pan14r_53570</name>
</gene>
<dbReference type="Pfam" id="PF00005">
    <property type="entry name" value="ABC_tran"/>
    <property type="match status" value="1"/>
</dbReference>
<dbReference type="RefSeq" id="WP_165700979.1">
    <property type="nucleotide sequence ID" value="NZ_CP036319.1"/>
</dbReference>
<dbReference type="InterPro" id="IPR015856">
    <property type="entry name" value="ABC_transpr_CbiO/EcfA_su"/>
</dbReference>
<dbReference type="InterPro" id="IPR027417">
    <property type="entry name" value="P-loop_NTPase"/>
</dbReference>
<evidence type="ECO:0000313" key="5">
    <source>
        <dbReference type="EMBL" id="TWT65807.1"/>
    </source>
</evidence>
<evidence type="ECO:0000256" key="2">
    <source>
        <dbReference type="ARBA" id="ARBA00022741"/>
    </source>
</evidence>
<dbReference type="InterPro" id="IPR003593">
    <property type="entry name" value="AAA+_ATPase"/>
</dbReference>
<dbReference type="SMART" id="SM00382">
    <property type="entry name" value="AAA"/>
    <property type="match status" value="1"/>
</dbReference>
<reference evidence="5 6" key="1">
    <citation type="submission" date="2019-02" db="EMBL/GenBank/DDBJ databases">
        <title>Deep-cultivation of Planctomycetes and their phenomic and genomic characterization uncovers novel biology.</title>
        <authorList>
            <person name="Wiegand S."/>
            <person name="Jogler M."/>
            <person name="Boedeker C."/>
            <person name="Pinto D."/>
            <person name="Vollmers J."/>
            <person name="Rivas-Marin E."/>
            <person name="Kohn T."/>
            <person name="Peeters S.H."/>
            <person name="Heuer A."/>
            <person name="Rast P."/>
            <person name="Oberbeckmann S."/>
            <person name="Bunk B."/>
            <person name="Jeske O."/>
            <person name="Meyerdierks A."/>
            <person name="Storesund J.E."/>
            <person name="Kallscheuer N."/>
            <person name="Luecker S."/>
            <person name="Lage O.M."/>
            <person name="Pohl T."/>
            <person name="Merkel B.J."/>
            <person name="Hornburger P."/>
            <person name="Mueller R.-W."/>
            <person name="Bruemmer F."/>
            <person name="Labrenz M."/>
            <person name="Spormann A.M."/>
            <person name="Op Den Camp H."/>
            <person name="Overmann J."/>
            <person name="Amann R."/>
            <person name="Jetten M.S.M."/>
            <person name="Mascher T."/>
            <person name="Medema M.H."/>
            <person name="Devos D.P."/>
            <person name="Kaster A.-K."/>
            <person name="Ovreas L."/>
            <person name="Rohde M."/>
            <person name="Galperin M.Y."/>
            <person name="Jogler C."/>
        </authorList>
    </citation>
    <scope>NUCLEOTIDE SEQUENCE [LARGE SCALE GENOMIC DNA]</scope>
    <source>
        <strain evidence="5 6">Pan14r</strain>
    </source>
</reference>
<dbReference type="PANTHER" id="PTHR43119:SF1">
    <property type="entry name" value="ABC TRANSPORTER DOMAIN-CONTAINING PROTEIN"/>
    <property type="match status" value="1"/>
</dbReference>
<name>A0A5C5XRF2_9PLAN</name>
<dbReference type="EMBL" id="SJPL01000002">
    <property type="protein sequence ID" value="TWT65807.1"/>
    <property type="molecule type" value="Genomic_DNA"/>
</dbReference>
<dbReference type="GO" id="GO:0016020">
    <property type="term" value="C:membrane"/>
    <property type="evidence" value="ECO:0007669"/>
    <property type="project" value="InterPro"/>
</dbReference>
<keyword evidence="6" id="KW-1185">Reference proteome</keyword>
<dbReference type="GO" id="GO:0005524">
    <property type="term" value="F:ATP binding"/>
    <property type="evidence" value="ECO:0007669"/>
    <property type="project" value="UniProtKB-KW"/>
</dbReference>
<dbReference type="GO" id="GO:0016887">
    <property type="term" value="F:ATP hydrolysis activity"/>
    <property type="evidence" value="ECO:0007669"/>
    <property type="project" value="InterPro"/>
</dbReference>
<dbReference type="AlphaFoldDB" id="A0A5C5XRF2"/>
<keyword evidence="2" id="KW-0547">Nucleotide-binding</keyword>
<comment type="caution">
    <text evidence="5">The sequence shown here is derived from an EMBL/GenBank/DDBJ whole genome shotgun (WGS) entry which is preliminary data.</text>
</comment>
<dbReference type="InterPro" id="IPR003439">
    <property type="entry name" value="ABC_transporter-like_ATP-bd"/>
</dbReference>
<evidence type="ECO:0000313" key="6">
    <source>
        <dbReference type="Proteomes" id="UP000317238"/>
    </source>
</evidence>
<evidence type="ECO:0000256" key="3">
    <source>
        <dbReference type="ARBA" id="ARBA00022840"/>
    </source>
</evidence>
<dbReference type="CDD" id="cd03225">
    <property type="entry name" value="ABC_cobalt_CbiO_domain1"/>
    <property type="match status" value="1"/>
</dbReference>
<keyword evidence="1" id="KW-0813">Transport</keyword>
<accession>A0A5C5XRF2</accession>